<sequence>MGACETCVCAAEVPRFLVLTTGLRVTGCGGSSREAEAAIGTWNIDRYQIITFDKDTAGAYIEDVSTKGQSAEISELIPGHHYSVWIATWTDKGGGLPVGARAITVRAGAPQEPDDLKVISTDSTTVQLQWTGSSAAARYRWWTRNISDGSASTSSDPSSTDVACHFIGWLFPGVWNFEFCVSGYDGVNEFVKGNCVIANRNYMTAASCPTYSSSAL</sequence>
<evidence type="ECO:0000313" key="2">
    <source>
        <dbReference type="Proteomes" id="UP000829685"/>
    </source>
</evidence>
<protein>
    <recommendedName>
        <fullName evidence="3">Fibronectin type-III domain-containing protein</fullName>
    </recommendedName>
</protein>
<accession>A0A9P9WA28</accession>
<name>A0A9P9WA28_9PEZI</name>
<dbReference type="AlphaFoldDB" id="A0A9P9WA28"/>
<evidence type="ECO:0000313" key="1">
    <source>
        <dbReference type="EMBL" id="KAI1853038.1"/>
    </source>
</evidence>
<dbReference type="Proteomes" id="UP000829685">
    <property type="component" value="Unassembled WGS sequence"/>
</dbReference>
<dbReference type="SUPFAM" id="SSF49265">
    <property type="entry name" value="Fibronectin type III"/>
    <property type="match status" value="1"/>
</dbReference>
<dbReference type="InterPro" id="IPR013783">
    <property type="entry name" value="Ig-like_fold"/>
</dbReference>
<dbReference type="Gene3D" id="2.60.40.10">
    <property type="entry name" value="Immunoglobulins"/>
    <property type="match status" value="1"/>
</dbReference>
<proteinExistence type="predicted"/>
<dbReference type="InterPro" id="IPR036116">
    <property type="entry name" value="FN3_sf"/>
</dbReference>
<evidence type="ECO:0008006" key="3">
    <source>
        <dbReference type="Google" id="ProtNLM"/>
    </source>
</evidence>
<dbReference type="EMBL" id="JAFIMR010000058">
    <property type="protein sequence ID" value="KAI1853038.1"/>
    <property type="molecule type" value="Genomic_DNA"/>
</dbReference>
<gene>
    <name evidence="1" type="ORF">JX265_012794</name>
</gene>
<keyword evidence="2" id="KW-1185">Reference proteome</keyword>
<reference evidence="1" key="1">
    <citation type="submission" date="2021-03" db="EMBL/GenBank/DDBJ databases">
        <title>Revisited historic fungal species revealed as producer of novel bioactive compounds through whole genome sequencing and comparative genomics.</title>
        <authorList>
            <person name="Vignolle G.A."/>
            <person name="Hochenegger N."/>
            <person name="Mach R.L."/>
            <person name="Mach-Aigner A.R."/>
            <person name="Javad Rahimi M."/>
            <person name="Salim K.A."/>
            <person name="Chan C.M."/>
            <person name="Lim L.B.L."/>
            <person name="Cai F."/>
            <person name="Druzhinina I.S."/>
            <person name="U'Ren J.M."/>
            <person name="Derntl C."/>
        </authorList>
    </citation>
    <scope>NUCLEOTIDE SEQUENCE</scope>
    <source>
        <strain evidence="1">TUCIM 5799</strain>
    </source>
</reference>
<organism evidence="1 2">
    <name type="scientific">Neoarthrinium moseri</name>
    <dbReference type="NCBI Taxonomy" id="1658444"/>
    <lineage>
        <taxon>Eukaryota</taxon>
        <taxon>Fungi</taxon>
        <taxon>Dikarya</taxon>
        <taxon>Ascomycota</taxon>
        <taxon>Pezizomycotina</taxon>
        <taxon>Sordariomycetes</taxon>
        <taxon>Xylariomycetidae</taxon>
        <taxon>Amphisphaeriales</taxon>
        <taxon>Apiosporaceae</taxon>
        <taxon>Neoarthrinium</taxon>
    </lineage>
</organism>
<comment type="caution">
    <text evidence="1">The sequence shown here is derived from an EMBL/GenBank/DDBJ whole genome shotgun (WGS) entry which is preliminary data.</text>
</comment>